<dbReference type="SUPFAM" id="SSF48695">
    <property type="entry name" value="Multiheme cytochromes"/>
    <property type="match status" value="1"/>
</dbReference>
<evidence type="ECO:0000313" key="3">
    <source>
        <dbReference type="Proteomes" id="UP000503336"/>
    </source>
</evidence>
<reference evidence="2 3" key="1">
    <citation type="submission" date="2020-02" db="EMBL/GenBank/DDBJ databases">
        <title>complete genome sequence of Rhodobacteraceae bacterium.</title>
        <authorList>
            <person name="Park J."/>
            <person name="Kim Y.-S."/>
            <person name="Kim K.-H."/>
        </authorList>
    </citation>
    <scope>NUCLEOTIDE SEQUENCE [LARGE SCALE GENOMIC DNA]</scope>
    <source>
        <strain evidence="2 3">RR4-56</strain>
    </source>
</reference>
<keyword evidence="3" id="KW-1185">Reference proteome</keyword>
<evidence type="ECO:0000313" key="2">
    <source>
        <dbReference type="EMBL" id="QIE55263.1"/>
    </source>
</evidence>
<accession>A0A7L5BVX1</accession>
<sequence length="430" mass="46364">MVFGWLAPPAMAQDVHLGVKSCGSSGCHGQVASSSSPVLLNEYVTWQKYDSHATAYKVLMEPRSQRIAKNLGLPNAHEAKICLDCHADNVAAELRGPQFVLADGVGCEACHGAGAAPWMGLHIGGSPHDQNVQNGLRPLEDPIVRAGVCLQCHLGDDSQFATHRIMGAGHPRISFEMDSFTDFQPAHFVIDDDYRERKKVVDGVRTWAIGQALMVERRMDLLISTKYATDGLFPELAFFDCHACHQPMSSALPDKNGDFPTAWTPRPGTGLGPGVPKFNDANMLMLEIALDMAGPEMVEAMSQNILAIHKGSQTSRAAMVEAAKKTKATARAAVNALAAKEMDAATMKKAMEGLIARGVDGYFVDYEAAEQSTMALGSIIEAMRVAGYIDGAGYKRMSAMMEDVYNAVADDERFVPSKYVAAVRELSAAL</sequence>
<dbReference type="InterPro" id="IPR023155">
    <property type="entry name" value="Cyt_c-552/4"/>
</dbReference>
<dbReference type="InterPro" id="IPR036280">
    <property type="entry name" value="Multihaem_cyt_sf"/>
</dbReference>
<name>A0A7L5BVX1_9RHOB</name>
<evidence type="ECO:0000259" key="1">
    <source>
        <dbReference type="Pfam" id="PF13435"/>
    </source>
</evidence>
<gene>
    <name evidence="2" type="ORF">G5B40_07220</name>
</gene>
<proteinExistence type="predicted"/>
<protein>
    <recommendedName>
        <fullName evidence="1">Cytochrome c-552/4 domain-containing protein</fullName>
    </recommendedName>
</protein>
<dbReference type="Gene3D" id="1.10.1130.10">
    <property type="entry name" value="Flavocytochrome C3, Chain A"/>
    <property type="match status" value="1"/>
</dbReference>
<dbReference type="Pfam" id="PF13435">
    <property type="entry name" value="Cytochrome_C554"/>
    <property type="match status" value="1"/>
</dbReference>
<organism evidence="2 3">
    <name type="scientific">Pikeienuella piscinae</name>
    <dbReference type="NCBI Taxonomy" id="2748098"/>
    <lineage>
        <taxon>Bacteria</taxon>
        <taxon>Pseudomonadati</taxon>
        <taxon>Pseudomonadota</taxon>
        <taxon>Alphaproteobacteria</taxon>
        <taxon>Rhodobacterales</taxon>
        <taxon>Paracoccaceae</taxon>
        <taxon>Pikeienuella</taxon>
    </lineage>
</organism>
<feature type="domain" description="Cytochrome c-552/4" evidence="1">
    <location>
        <begin position="41"/>
        <end position="112"/>
    </location>
</feature>
<dbReference type="EMBL" id="CP049056">
    <property type="protein sequence ID" value="QIE55263.1"/>
    <property type="molecule type" value="Genomic_DNA"/>
</dbReference>
<dbReference type="AlphaFoldDB" id="A0A7L5BVX1"/>
<dbReference type="RefSeq" id="WP_165096894.1">
    <property type="nucleotide sequence ID" value="NZ_CP049056.1"/>
</dbReference>
<dbReference type="KEGG" id="hdh:G5B40_07220"/>
<dbReference type="Proteomes" id="UP000503336">
    <property type="component" value="Chromosome"/>
</dbReference>